<keyword evidence="1 2" id="KW-0663">Pyridoxal phosphate</keyword>
<sequence length="216" mass="23851">MNPKHQTRLVAVSKTKPNELIMAAYSTGHRHFGENYAQEIVTKSPSLPNDIAWHFIGHLQSNKVNKLVESVPNLWAVETVDSFKLASALSKAVVKQNKAEDLNIFIQVNTSGEEQKSGVPPEEAVELAKKIYNNPELKKIKLIGLMTIGALEGDATQDFKKLVVCREKVAEALGINPDQLELSMGMSHDFLKAIELGSTNVRIGSTIFGVRPQKQH</sequence>
<dbReference type="NCBIfam" id="TIGR00044">
    <property type="entry name" value="YggS family pyridoxal phosphate-dependent enzyme"/>
    <property type="match status" value="1"/>
</dbReference>
<evidence type="ECO:0000259" key="5">
    <source>
        <dbReference type="Pfam" id="PF01168"/>
    </source>
</evidence>
<dbReference type="FunFam" id="3.20.20.10:FF:000007">
    <property type="entry name" value="Pyridoxal phosphate homeostasis protein"/>
    <property type="match status" value="1"/>
</dbReference>
<evidence type="ECO:0000256" key="4">
    <source>
        <dbReference type="RuleBase" id="RU004514"/>
    </source>
</evidence>
<dbReference type="HAMAP" id="MF_02087">
    <property type="entry name" value="PLP_homeostasis"/>
    <property type="match status" value="1"/>
</dbReference>
<protein>
    <recommendedName>
        <fullName evidence="2">Pyridoxal phosphate homeostasis protein</fullName>
        <shortName evidence="2">PLP homeostasis protein</shortName>
    </recommendedName>
</protein>
<dbReference type="InterPro" id="IPR029066">
    <property type="entry name" value="PLP-binding_barrel"/>
</dbReference>
<evidence type="ECO:0000256" key="3">
    <source>
        <dbReference type="PIRSR" id="PIRSR004848-1"/>
    </source>
</evidence>
<dbReference type="PROSITE" id="PS01211">
    <property type="entry name" value="UPF0001"/>
    <property type="match status" value="1"/>
</dbReference>
<feature type="domain" description="Alanine racemase N-terminal" evidence="5">
    <location>
        <begin position="5"/>
        <end position="212"/>
    </location>
</feature>
<evidence type="ECO:0000313" key="6">
    <source>
        <dbReference type="EMBL" id="NDV36290.1"/>
    </source>
</evidence>
<dbReference type="InterPro" id="IPR011078">
    <property type="entry name" value="PyrdxlP_homeostasis"/>
</dbReference>
<proteinExistence type="inferred from homology"/>
<comment type="cofactor">
    <cofactor evidence="3">
        <name>pyridoxal 5'-phosphate</name>
        <dbReference type="ChEBI" id="CHEBI:597326"/>
    </cofactor>
</comment>
<dbReference type="EMBL" id="GIBP01007321">
    <property type="protein sequence ID" value="NDV36290.1"/>
    <property type="molecule type" value="Transcribed_RNA"/>
</dbReference>
<comment type="similarity">
    <text evidence="2 4">Belongs to the pyridoxal phosphate-binding protein YggS/PROSC family.</text>
</comment>
<dbReference type="InterPro" id="IPR001608">
    <property type="entry name" value="Ala_racemase_N"/>
</dbReference>
<dbReference type="AlphaFoldDB" id="A0A6B2LHK6"/>
<dbReference type="Pfam" id="PF01168">
    <property type="entry name" value="Ala_racemase_N"/>
    <property type="match status" value="1"/>
</dbReference>
<name>A0A6B2LHK6_9EUKA</name>
<organism evidence="6">
    <name type="scientific">Arcella intermedia</name>
    <dbReference type="NCBI Taxonomy" id="1963864"/>
    <lineage>
        <taxon>Eukaryota</taxon>
        <taxon>Amoebozoa</taxon>
        <taxon>Tubulinea</taxon>
        <taxon>Elardia</taxon>
        <taxon>Arcellinida</taxon>
        <taxon>Sphaerothecina</taxon>
        <taxon>Arcellidae</taxon>
        <taxon>Arcella</taxon>
    </lineage>
</organism>
<dbReference type="GO" id="GO:0030170">
    <property type="term" value="F:pyridoxal phosphate binding"/>
    <property type="evidence" value="ECO:0007669"/>
    <property type="project" value="UniProtKB-UniRule"/>
</dbReference>
<comment type="function">
    <text evidence="2">Pyridoxal 5'-phosphate (PLP)-binding protein, which may be involved in intracellular homeostatic regulation of pyridoxal 5'-phosphate (PLP), the active form of vitamin B6.</text>
</comment>
<dbReference type="Gene3D" id="3.20.20.10">
    <property type="entry name" value="Alanine racemase"/>
    <property type="match status" value="1"/>
</dbReference>
<evidence type="ECO:0000256" key="2">
    <source>
        <dbReference type="HAMAP-Rule" id="MF_03225"/>
    </source>
</evidence>
<feature type="modified residue" description="N6-(pyridoxal phosphate)lysine" evidence="2 3">
    <location>
        <position position="14"/>
    </location>
</feature>
<reference evidence="6" key="1">
    <citation type="journal article" date="2020" name="J. Eukaryot. Microbiol.">
        <title>De novo Sequencing, Assembly and Annotation of the Transcriptome for the Free-Living Testate Amoeba Arcella intermedia.</title>
        <authorList>
            <person name="Ribeiro G.M."/>
            <person name="Porfirio-Sousa A.L."/>
            <person name="Maurer-Alcala X.X."/>
            <person name="Katz L.A."/>
            <person name="Lahr D.J.G."/>
        </authorList>
    </citation>
    <scope>NUCLEOTIDE SEQUENCE</scope>
</reference>
<evidence type="ECO:0000256" key="1">
    <source>
        <dbReference type="ARBA" id="ARBA00022898"/>
    </source>
</evidence>
<dbReference type="CDD" id="cd06822">
    <property type="entry name" value="PLPDE_III_YBL036c_euk"/>
    <property type="match status" value="1"/>
</dbReference>
<dbReference type="PIRSF" id="PIRSF004848">
    <property type="entry name" value="YBL036c_PLPDEIII"/>
    <property type="match status" value="1"/>
</dbReference>
<dbReference type="SUPFAM" id="SSF51419">
    <property type="entry name" value="PLP-binding barrel"/>
    <property type="match status" value="1"/>
</dbReference>
<dbReference type="PANTHER" id="PTHR10146">
    <property type="entry name" value="PROLINE SYNTHETASE CO-TRANSCRIBED BACTERIAL HOMOLOG PROTEIN"/>
    <property type="match status" value="1"/>
</dbReference>
<accession>A0A6B2LHK6</accession>
<dbReference type="PANTHER" id="PTHR10146:SF14">
    <property type="entry name" value="PYRIDOXAL PHOSPHATE HOMEOSTASIS PROTEIN"/>
    <property type="match status" value="1"/>
</dbReference>